<feature type="compositionally biased region" description="Polar residues" evidence="11">
    <location>
        <begin position="665"/>
        <end position="682"/>
    </location>
</feature>
<feature type="compositionally biased region" description="Polar residues" evidence="11">
    <location>
        <begin position="790"/>
        <end position="807"/>
    </location>
</feature>
<feature type="domain" description="Protein kinase" evidence="12">
    <location>
        <begin position="119"/>
        <end position="402"/>
    </location>
</feature>
<evidence type="ECO:0000256" key="1">
    <source>
        <dbReference type="ARBA" id="ARBA00010791"/>
    </source>
</evidence>
<comment type="similarity">
    <text evidence="1">Belongs to the protein kinase superfamily. CAMK Ser/Thr protein kinase family. NIM1 subfamily.</text>
</comment>
<feature type="region of interest" description="Disordered" evidence="11">
    <location>
        <begin position="654"/>
        <end position="686"/>
    </location>
</feature>
<feature type="compositionally biased region" description="Pro residues" evidence="11">
    <location>
        <begin position="1048"/>
        <end position="1058"/>
    </location>
</feature>
<evidence type="ECO:0000256" key="2">
    <source>
        <dbReference type="ARBA" id="ARBA00012513"/>
    </source>
</evidence>
<evidence type="ECO:0000259" key="12">
    <source>
        <dbReference type="PROSITE" id="PS50011"/>
    </source>
</evidence>
<feature type="compositionally biased region" description="Basic and acidic residues" evidence="11">
    <location>
        <begin position="1105"/>
        <end position="1116"/>
    </location>
</feature>
<dbReference type="GO" id="GO:0004674">
    <property type="term" value="F:protein serine/threonine kinase activity"/>
    <property type="evidence" value="ECO:0007669"/>
    <property type="project" value="UniProtKB-KW"/>
</dbReference>
<evidence type="ECO:0000256" key="3">
    <source>
        <dbReference type="ARBA" id="ARBA00022527"/>
    </source>
</evidence>
<dbReference type="Gene3D" id="1.10.510.10">
    <property type="entry name" value="Transferase(Phosphotransferase) domain 1"/>
    <property type="match status" value="1"/>
</dbReference>
<evidence type="ECO:0000256" key="4">
    <source>
        <dbReference type="ARBA" id="ARBA00022553"/>
    </source>
</evidence>
<dbReference type="InterPro" id="IPR043024">
    <property type="entry name" value="KA1_sf_fungal"/>
</dbReference>
<dbReference type="PANTHER" id="PTHR24346:SF110">
    <property type="entry name" value="NON-SPECIFIC SERINE_THREONINE PROTEIN KINASE"/>
    <property type="match status" value="1"/>
</dbReference>
<keyword evidence="4" id="KW-0597">Phosphoprotein</keyword>
<reference evidence="13 14" key="1">
    <citation type="submission" date="2017-05" db="EMBL/GenBank/DDBJ databases">
        <title>Draft genome sequence of Elsinoe australis.</title>
        <authorList>
            <person name="Cheng Q."/>
        </authorList>
    </citation>
    <scope>NUCLEOTIDE SEQUENCE [LARGE SCALE GENOMIC DNA]</scope>
    <source>
        <strain evidence="13 14">NL1</strain>
    </source>
</reference>
<dbReference type="PROSITE" id="PS00108">
    <property type="entry name" value="PROTEIN_KINASE_ST"/>
    <property type="match status" value="1"/>
</dbReference>
<dbReference type="Pfam" id="PF00069">
    <property type="entry name" value="Pkinase"/>
    <property type="match status" value="1"/>
</dbReference>
<feature type="compositionally biased region" description="Basic and acidic residues" evidence="11">
    <location>
        <begin position="939"/>
        <end position="949"/>
    </location>
</feature>
<evidence type="ECO:0000313" key="14">
    <source>
        <dbReference type="Proteomes" id="UP000243723"/>
    </source>
</evidence>
<evidence type="ECO:0000256" key="5">
    <source>
        <dbReference type="ARBA" id="ARBA00022679"/>
    </source>
</evidence>
<dbReference type="SUPFAM" id="SSF56112">
    <property type="entry name" value="Protein kinase-like (PK-like)"/>
    <property type="match status" value="1"/>
</dbReference>
<organism evidence="13 14">
    <name type="scientific">Elsinoe australis</name>
    <dbReference type="NCBI Taxonomy" id="40998"/>
    <lineage>
        <taxon>Eukaryota</taxon>
        <taxon>Fungi</taxon>
        <taxon>Dikarya</taxon>
        <taxon>Ascomycota</taxon>
        <taxon>Pezizomycotina</taxon>
        <taxon>Dothideomycetes</taxon>
        <taxon>Dothideomycetidae</taxon>
        <taxon>Myriangiales</taxon>
        <taxon>Elsinoaceae</taxon>
        <taxon>Elsinoe</taxon>
    </lineage>
</organism>
<feature type="compositionally biased region" description="Polar residues" evidence="11">
    <location>
        <begin position="610"/>
        <end position="633"/>
    </location>
</feature>
<dbReference type="STRING" id="40998.A0A2P7YEV3"/>
<feature type="compositionally biased region" description="Polar residues" evidence="11">
    <location>
        <begin position="774"/>
        <end position="783"/>
    </location>
</feature>
<evidence type="ECO:0000256" key="11">
    <source>
        <dbReference type="SAM" id="MobiDB-lite"/>
    </source>
</evidence>
<feature type="compositionally biased region" description="Basic and acidic residues" evidence="11">
    <location>
        <begin position="963"/>
        <end position="974"/>
    </location>
</feature>
<keyword evidence="8" id="KW-0067">ATP-binding</keyword>
<sequence length="1356" mass="150024">MATRYHQQAYAHVRPPTRRQPLGPGDARANMHAQAYPTAEKPTRRPVPASPKDKNLPHNESLVDNDAGVHVRSSPNESRGYKRVSDIKNQSQKSKRDSEISNASSTGSGGGRKRTIGQWQLGRTVGQGGCSTVRLVRHVVTGQQGAVKIISRKMAEQVRAQSLANLAASQEKSIQDLVAAGKIMAPPPPGLMREIAIMKLLDHPNIVRLYDVWENHNELYLVMEYVPGGELFHYVEEQRGLDEKETIYIFRQIVAALLYCHRMNIHHRDLKPENILLDRDNAQIKLVDFGMAALQPEGKQLTTACGSPHYAAPEVIRSRPYDGAKADVWSCGVILYVMLTGTTPFNYDHERNLAVMYAAIQAADYYMPPELSYQAKDLLRKIFITRPEKRISMDEIWDHPLLHKYDKDFGYEGELAKKDRWVGPAAILDEWTVTREDDIDKEILRNMRTLWHSVPQQTLIKKLLSNQPNQEKFFYAALAKHKEEHLENYTGGADGLGYAASDYQHARPESGEATRPQTQQASQSSYSIMGNEHLRSSSIADRVPSESSYDPYRSGRQSATGRASQIPRGPGHKRGNSGSMKGAALRVEMLKKANQQAIARQKVSPAPGTHSRSVSHTSITKTTSRQNSRQSLTSSVWPSSPPVVVHVKTNSTHKRSVSFQHIRKSSTASVVTHSANNSTRHTATPDVDEQGEIIDETIEETVEEEEEETSTHMSSPTRRVVKDAKHRKSKIPTGATPRSRQRKSDTPGSMMRTEVRKVSTELEKACEEAFFRSSYGSSTQTSATDRHSSYDTPPSSVSGQANTSLHSPSGRPLPAVPTDTPNTFIARTIEETRKKLVERAAGGEADAAKINEVLASLEKIMPSEAERRSTSAPEPKSAADIGFLPIITEEPLPDTLRVGKGDNKGPLPETLRVGKGDNKGPRSFTAPGPANTSAGAQKNKHDSKHDSIRVVDQSPITNHKITSKRDSSMEKEVIASRPRTADGTVPHDDKHLQVPNPYEYLLRKKSHDSAIGFKPTAEETQPVPVADPAGKKESSFWFRRWKKAPSAPASPPIDPHPGVPVHFKDLDDRKQKPSLLKRDKQPPHPLDLSKPDPPPGPSTDSSEFPIRRASDSEGKGFSKWLNKLGKKDDAPTRAIEIKGKHPLFLDPPVIMPLPLPAETKKPSAKGPGTSCLPFATPHLALHLPNLSKLTIPTEPLPSPGISTPVAAEPSPKTTSPTTAVNAQSWFARFFRLQPPSHITAFKVPRSRARGEIYRLLREFQHAGLGDLCYFPQENAITARVEKNNALGIKPVSFRIELFVVLQNGKRSGLSLGRWTMVRGAASGFERVVEAVERCMEMKGVLVEEEGRREELKGILA</sequence>
<dbReference type="InterPro" id="IPR011009">
    <property type="entry name" value="Kinase-like_dom_sf"/>
</dbReference>
<keyword evidence="6" id="KW-0547">Nucleotide-binding</keyword>
<dbReference type="EC" id="2.7.11.1" evidence="2"/>
<proteinExistence type="inferred from homology"/>
<feature type="region of interest" description="Disordered" evidence="11">
    <location>
        <begin position="593"/>
        <end position="641"/>
    </location>
</feature>
<dbReference type="InterPro" id="IPR031850">
    <property type="entry name" value="Fungal_KA1_dom"/>
</dbReference>
<dbReference type="OrthoDB" id="504170at2759"/>
<dbReference type="InterPro" id="IPR000719">
    <property type="entry name" value="Prot_kinase_dom"/>
</dbReference>
<feature type="compositionally biased region" description="Basic and acidic residues" evidence="11">
    <location>
        <begin position="1062"/>
        <end position="1090"/>
    </location>
</feature>
<dbReference type="EMBL" id="NHZQ01000447">
    <property type="protein sequence ID" value="PSK34488.1"/>
    <property type="molecule type" value="Genomic_DNA"/>
</dbReference>
<dbReference type="FunFam" id="1.10.510.10:FF:000571">
    <property type="entry name" value="Maternal embryonic leucine zipper kinase"/>
    <property type="match status" value="1"/>
</dbReference>
<evidence type="ECO:0000256" key="9">
    <source>
        <dbReference type="ARBA" id="ARBA00047899"/>
    </source>
</evidence>
<comment type="catalytic activity">
    <reaction evidence="9">
        <text>L-threonyl-[protein] + ATP = O-phospho-L-threonyl-[protein] + ADP + H(+)</text>
        <dbReference type="Rhea" id="RHEA:46608"/>
        <dbReference type="Rhea" id="RHEA-COMP:11060"/>
        <dbReference type="Rhea" id="RHEA-COMP:11605"/>
        <dbReference type="ChEBI" id="CHEBI:15378"/>
        <dbReference type="ChEBI" id="CHEBI:30013"/>
        <dbReference type="ChEBI" id="CHEBI:30616"/>
        <dbReference type="ChEBI" id="CHEBI:61977"/>
        <dbReference type="ChEBI" id="CHEBI:456216"/>
        <dbReference type="EC" id="2.7.11.1"/>
    </reaction>
</comment>
<comment type="caution">
    <text evidence="13">The sequence shown here is derived from an EMBL/GenBank/DDBJ whole genome shotgun (WGS) entry which is preliminary data.</text>
</comment>
<evidence type="ECO:0000256" key="10">
    <source>
        <dbReference type="ARBA" id="ARBA00048679"/>
    </source>
</evidence>
<dbReference type="InterPro" id="IPR008271">
    <property type="entry name" value="Ser/Thr_kinase_AS"/>
</dbReference>
<keyword evidence="7 13" id="KW-0418">Kinase</keyword>
<keyword evidence="5" id="KW-0808">Transferase</keyword>
<name>A0A2P7YEV3_9PEZI</name>
<feature type="compositionally biased region" description="Basic residues" evidence="11">
    <location>
        <begin position="654"/>
        <end position="664"/>
    </location>
</feature>
<dbReference type="GO" id="GO:0005938">
    <property type="term" value="C:cell cortex"/>
    <property type="evidence" value="ECO:0007669"/>
    <property type="project" value="UniProtKB-ARBA"/>
</dbReference>
<evidence type="ECO:0000313" key="13">
    <source>
        <dbReference type="EMBL" id="PSK34488.1"/>
    </source>
</evidence>
<dbReference type="Pfam" id="PF16797">
    <property type="entry name" value="Fungal_KA1"/>
    <property type="match status" value="1"/>
</dbReference>
<keyword evidence="14" id="KW-1185">Reference proteome</keyword>
<dbReference type="PROSITE" id="PS50011">
    <property type="entry name" value="PROTEIN_KINASE_DOM"/>
    <property type="match status" value="1"/>
</dbReference>
<gene>
    <name evidence="13" type="ORF">B9Z65_8814</name>
</gene>
<dbReference type="GO" id="GO:0005524">
    <property type="term" value="F:ATP binding"/>
    <property type="evidence" value="ECO:0007669"/>
    <property type="project" value="UniProtKB-KW"/>
</dbReference>
<evidence type="ECO:0000256" key="6">
    <source>
        <dbReference type="ARBA" id="ARBA00022741"/>
    </source>
</evidence>
<feature type="region of interest" description="Disordered" evidence="11">
    <location>
        <begin position="774"/>
        <end position="821"/>
    </location>
</feature>
<dbReference type="SMART" id="SM00220">
    <property type="entry name" value="S_TKc"/>
    <property type="match status" value="1"/>
</dbReference>
<feature type="compositionally biased region" description="Polar residues" evidence="11">
    <location>
        <begin position="515"/>
        <end position="528"/>
    </location>
</feature>
<feature type="region of interest" description="Disordered" evidence="11">
    <location>
        <begin position="1"/>
        <end position="120"/>
    </location>
</feature>
<feature type="region of interest" description="Disordered" evidence="11">
    <location>
        <begin position="861"/>
        <end position="1124"/>
    </location>
</feature>
<dbReference type="GO" id="GO:0035556">
    <property type="term" value="P:intracellular signal transduction"/>
    <property type="evidence" value="ECO:0007669"/>
    <property type="project" value="TreeGrafter"/>
</dbReference>
<protein>
    <recommendedName>
        <fullName evidence="2">non-specific serine/threonine protein kinase</fullName>
        <ecNumber evidence="2">2.7.11.1</ecNumber>
    </recommendedName>
</protein>
<dbReference type="Proteomes" id="UP000243723">
    <property type="component" value="Unassembled WGS sequence"/>
</dbReference>
<comment type="catalytic activity">
    <reaction evidence="10">
        <text>L-seryl-[protein] + ATP = O-phospho-L-seryl-[protein] + ADP + H(+)</text>
        <dbReference type="Rhea" id="RHEA:17989"/>
        <dbReference type="Rhea" id="RHEA-COMP:9863"/>
        <dbReference type="Rhea" id="RHEA-COMP:11604"/>
        <dbReference type="ChEBI" id="CHEBI:15378"/>
        <dbReference type="ChEBI" id="CHEBI:29999"/>
        <dbReference type="ChEBI" id="CHEBI:30616"/>
        <dbReference type="ChEBI" id="CHEBI:83421"/>
        <dbReference type="ChEBI" id="CHEBI:456216"/>
        <dbReference type="EC" id="2.7.11.1"/>
    </reaction>
</comment>
<dbReference type="PANTHER" id="PTHR24346">
    <property type="entry name" value="MAP/MICROTUBULE AFFINITY-REGULATING KINASE"/>
    <property type="match status" value="1"/>
</dbReference>
<feature type="region of interest" description="Disordered" evidence="11">
    <location>
        <begin position="702"/>
        <end position="760"/>
    </location>
</feature>
<keyword evidence="3" id="KW-0723">Serine/threonine-protein kinase</keyword>
<dbReference type="Gene3D" id="3.30.310.220">
    <property type="entry name" value="Fungal kinase associated-1 domain"/>
    <property type="match status" value="1"/>
</dbReference>
<feature type="region of interest" description="Disordered" evidence="11">
    <location>
        <begin position="503"/>
        <end position="579"/>
    </location>
</feature>
<evidence type="ECO:0000256" key="8">
    <source>
        <dbReference type="ARBA" id="ARBA00022840"/>
    </source>
</evidence>
<evidence type="ECO:0000256" key="7">
    <source>
        <dbReference type="ARBA" id="ARBA00022777"/>
    </source>
</evidence>
<accession>A0A2P7YEV3</accession>